<comment type="caution">
    <text evidence="2">The sequence shown here is derived from an EMBL/GenBank/DDBJ whole genome shotgun (WGS) entry which is preliminary data.</text>
</comment>
<dbReference type="SUPFAM" id="SSF51658">
    <property type="entry name" value="Xylose isomerase-like"/>
    <property type="match status" value="1"/>
</dbReference>
<dbReference type="Pfam" id="PF01261">
    <property type="entry name" value="AP_endonuc_2"/>
    <property type="match status" value="1"/>
</dbReference>
<evidence type="ECO:0000313" key="2">
    <source>
        <dbReference type="EMBL" id="MFD1294453.1"/>
    </source>
</evidence>
<protein>
    <submittedName>
        <fullName evidence="2">Sugar phosphate isomerase/epimerase family protein</fullName>
    </submittedName>
</protein>
<dbReference type="InterPro" id="IPR036237">
    <property type="entry name" value="Xyl_isomerase-like_sf"/>
</dbReference>
<evidence type="ECO:0000313" key="3">
    <source>
        <dbReference type="Proteomes" id="UP001597241"/>
    </source>
</evidence>
<keyword evidence="2" id="KW-0413">Isomerase</keyword>
<dbReference type="InterPro" id="IPR050312">
    <property type="entry name" value="IolE/XylAMocC-like"/>
</dbReference>
<accession>A0ABW3WQM2</accession>
<dbReference type="RefSeq" id="WP_386809640.1">
    <property type="nucleotide sequence ID" value="NZ_JBHTMV010000004.1"/>
</dbReference>
<dbReference type="PANTHER" id="PTHR12110">
    <property type="entry name" value="HYDROXYPYRUVATE ISOMERASE"/>
    <property type="match status" value="1"/>
</dbReference>
<evidence type="ECO:0000259" key="1">
    <source>
        <dbReference type="Pfam" id="PF01261"/>
    </source>
</evidence>
<feature type="domain" description="Xylose isomerase-like TIM barrel" evidence="1">
    <location>
        <begin position="65"/>
        <end position="287"/>
    </location>
</feature>
<reference evidence="3" key="1">
    <citation type="journal article" date="2019" name="Int. J. Syst. Evol. Microbiol.">
        <title>The Global Catalogue of Microorganisms (GCM) 10K type strain sequencing project: providing services to taxonomists for standard genome sequencing and annotation.</title>
        <authorList>
            <consortium name="The Broad Institute Genomics Platform"/>
            <consortium name="The Broad Institute Genome Sequencing Center for Infectious Disease"/>
            <person name="Wu L."/>
            <person name="Ma J."/>
        </authorList>
    </citation>
    <scope>NUCLEOTIDE SEQUENCE [LARGE SCALE GENOMIC DNA]</scope>
    <source>
        <strain evidence="3">CCUG 62221</strain>
    </source>
</reference>
<dbReference type="EMBL" id="JBHTMV010000004">
    <property type="protein sequence ID" value="MFD1294453.1"/>
    <property type="molecule type" value="Genomic_DNA"/>
</dbReference>
<dbReference type="Gene3D" id="3.20.20.150">
    <property type="entry name" value="Divalent-metal-dependent TIM barrel enzymes"/>
    <property type="match status" value="1"/>
</dbReference>
<dbReference type="GO" id="GO:0016853">
    <property type="term" value="F:isomerase activity"/>
    <property type="evidence" value="ECO:0007669"/>
    <property type="project" value="UniProtKB-KW"/>
</dbReference>
<keyword evidence="3" id="KW-1185">Reference proteome</keyword>
<sequence length="322" mass="36635">MKKSNLLNRRSFIQNTALASGALLVPFDILSKNIFTSESPIKNNLEIHLFSKCLQFLDYNETCIAAKEMGFNGLDLTVRPKGHVLPENVEKDLPKATEIMKKHGLTPKMISTSVVDATNATNISVLKTAKKLGYQYYRTGWVKYNRNQSVQENIIKTKKQFTALAKLNSNIGITGAYQNHAGYYVGSPIWDLEQLLTNFSPSNLGSQYDITHARVEGGKNWELGFELIQPHINSLAIKDFKWEKINGKWKVVYTPLGEGMIDFHYYFSLLKKYKINVPISLHVEYDLGGAEKGKIPTMEKSEILKKIRKDLLFIQKIWAEID</sequence>
<proteinExistence type="predicted"/>
<dbReference type="InterPro" id="IPR013022">
    <property type="entry name" value="Xyl_isomerase-like_TIM-brl"/>
</dbReference>
<dbReference type="PANTHER" id="PTHR12110:SF41">
    <property type="entry name" value="INOSOSE DEHYDRATASE"/>
    <property type="match status" value="1"/>
</dbReference>
<dbReference type="Proteomes" id="UP001597241">
    <property type="component" value="Unassembled WGS sequence"/>
</dbReference>
<gene>
    <name evidence="2" type="ORF">ACFQ5N_11455</name>
</gene>
<organism evidence="2 3">
    <name type="scientific">Lutibacter holmesii</name>
    <dbReference type="NCBI Taxonomy" id="1137985"/>
    <lineage>
        <taxon>Bacteria</taxon>
        <taxon>Pseudomonadati</taxon>
        <taxon>Bacteroidota</taxon>
        <taxon>Flavobacteriia</taxon>
        <taxon>Flavobacteriales</taxon>
        <taxon>Flavobacteriaceae</taxon>
        <taxon>Lutibacter</taxon>
    </lineage>
</organism>
<name>A0ABW3WQM2_9FLAO</name>